<evidence type="ECO:0000313" key="2">
    <source>
        <dbReference type="EMBL" id="KGG51888.1"/>
    </source>
</evidence>
<dbReference type="Proteomes" id="UP000029725">
    <property type="component" value="Unassembled WGS sequence"/>
</dbReference>
<dbReference type="RefSeq" id="XP_013238349.1">
    <property type="nucleotide sequence ID" value="XM_013382895.1"/>
</dbReference>
<dbReference type="PANTHER" id="PTHR10351">
    <property type="entry name" value="TRANSCRIPTION FACTOR BTF3 FAMILY MEMBER"/>
    <property type="match status" value="1"/>
</dbReference>
<dbReference type="HOGENOM" id="CLU_2278138_0_0_1"/>
<accession>A0A098VS80</accession>
<keyword evidence="3" id="KW-1185">Reference proteome</keyword>
<dbReference type="OrthoDB" id="8033832at2759"/>
<sequence length="102" mass="10916">MQSAAAASRLGGKGTPRRKAKRSTTSTVADDRKIQATMKKLHAQPIPGIEVSYALELTELIPDILHQLGPDSISSLKRLAESFQQKGTLPSSFDEAISGAEL</sequence>
<evidence type="ECO:0000256" key="1">
    <source>
        <dbReference type="SAM" id="MobiDB-lite"/>
    </source>
</evidence>
<reference evidence="2 3" key="1">
    <citation type="submission" date="2014-04" db="EMBL/GenBank/DDBJ databases">
        <title>A new species of microsporidia sheds light on the evolution of extreme parasitism.</title>
        <authorList>
            <person name="Haag K.L."/>
            <person name="James T.Y."/>
            <person name="Larsson R."/>
            <person name="Schaer T.M."/>
            <person name="Refardt D."/>
            <person name="Pombert J.-F."/>
            <person name="Ebert D."/>
        </authorList>
    </citation>
    <scope>NUCLEOTIDE SEQUENCE [LARGE SCALE GENOMIC DNA]</scope>
    <source>
        <strain evidence="2 3">UGP3</strain>
        <tissue evidence="2">Spores</tissue>
    </source>
</reference>
<feature type="region of interest" description="Disordered" evidence="1">
    <location>
        <begin position="1"/>
        <end position="32"/>
    </location>
</feature>
<dbReference type="GeneID" id="25259234"/>
<dbReference type="EMBL" id="JMKJ01000166">
    <property type="protein sequence ID" value="KGG51888.1"/>
    <property type="molecule type" value="Genomic_DNA"/>
</dbReference>
<dbReference type="VEuPathDB" id="MicrosporidiaDB:DI09_24p90"/>
<protein>
    <submittedName>
        <fullName evidence="2">Uncharacterized protein</fullName>
    </submittedName>
</protein>
<organism evidence="2 3">
    <name type="scientific">Mitosporidium daphniae</name>
    <dbReference type="NCBI Taxonomy" id="1485682"/>
    <lineage>
        <taxon>Eukaryota</taxon>
        <taxon>Fungi</taxon>
        <taxon>Fungi incertae sedis</taxon>
        <taxon>Microsporidia</taxon>
        <taxon>Mitosporidium</taxon>
    </lineage>
</organism>
<gene>
    <name evidence="2" type="ORF">DI09_24p90</name>
</gene>
<dbReference type="InterPro" id="IPR039370">
    <property type="entry name" value="BTF3"/>
</dbReference>
<proteinExistence type="predicted"/>
<name>A0A098VS80_9MICR</name>
<evidence type="ECO:0000313" key="3">
    <source>
        <dbReference type="Proteomes" id="UP000029725"/>
    </source>
</evidence>
<dbReference type="AlphaFoldDB" id="A0A098VS80"/>
<comment type="caution">
    <text evidence="2">The sequence shown here is derived from an EMBL/GenBank/DDBJ whole genome shotgun (WGS) entry which is preliminary data.</text>
</comment>